<name>A0A4R3JFG2_9PROT</name>
<dbReference type="PANTHER" id="PTHR40547:SF1">
    <property type="entry name" value="SLL0298 PROTEIN"/>
    <property type="match status" value="1"/>
</dbReference>
<keyword evidence="4" id="KW-1185">Reference proteome</keyword>
<feature type="transmembrane region" description="Helical" evidence="1">
    <location>
        <begin position="149"/>
        <end position="172"/>
    </location>
</feature>
<dbReference type="Proteomes" id="UP000295304">
    <property type="component" value="Unassembled WGS sequence"/>
</dbReference>
<feature type="domain" description="DUF2062" evidence="2">
    <location>
        <begin position="26"/>
        <end position="184"/>
    </location>
</feature>
<evidence type="ECO:0000313" key="4">
    <source>
        <dbReference type="Proteomes" id="UP000295304"/>
    </source>
</evidence>
<proteinExistence type="predicted"/>
<accession>A0A4R3JFG2</accession>
<reference evidence="3 4" key="1">
    <citation type="submission" date="2019-03" db="EMBL/GenBank/DDBJ databases">
        <title>Genomic Encyclopedia of Type Strains, Phase IV (KMG-IV): sequencing the most valuable type-strain genomes for metagenomic binning, comparative biology and taxonomic classification.</title>
        <authorList>
            <person name="Goeker M."/>
        </authorList>
    </citation>
    <scope>NUCLEOTIDE SEQUENCE [LARGE SCALE GENOMIC DNA]</scope>
    <source>
        <strain evidence="3 4">DSM 101688</strain>
    </source>
</reference>
<dbReference type="EMBL" id="SLZW01000002">
    <property type="protein sequence ID" value="TCS64225.1"/>
    <property type="molecule type" value="Genomic_DNA"/>
</dbReference>
<dbReference type="PANTHER" id="PTHR40547">
    <property type="entry name" value="SLL0298 PROTEIN"/>
    <property type="match status" value="1"/>
</dbReference>
<dbReference type="InterPro" id="IPR018639">
    <property type="entry name" value="DUF2062"/>
</dbReference>
<feature type="transmembrane region" description="Helical" evidence="1">
    <location>
        <begin position="92"/>
        <end position="109"/>
    </location>
</feature>
<evidence type="ECO:0000256" key="1">
    <source>
        <dbReference type="SAM" id="Phobius"/>
    </source>
</evidence>
<dbReference type="OrthoDB" id="7360463at2"/>
<keyword evidence="1" id="KW-0812">Transmembrane</keyword>
<keyword evidence="1" id="KW-1133">Transmembrane helix</keyword>
<comment type="caution">
    <text evidence="3">The sequence shown here is derived from an EMBL/GenBank/DDBJ whole genome shotgun (WGS) entry which is preliminary data.</text>
</comment>
<sequence length="211" mass="23696">MFLRRRKHGLLRRAREFFWPTAGWRRSTRYVFHRVARIPGSAHSIAAGFACGAAVSFTPFVGLHFVLSALLAYLLRVNILSSAIGTAVGNPWTFPFIWIWILNLGEWLLGGAGRGAHGVGLDFASIFAASMSALLRFDLAYLFHVAGPVLWPMLVGSIPTAIVAWTFFYLLLRPMISNYQKARAHRRIKKHSYHVGDYPASSVRPVKEKEK</sequence>
<feature type="transmembrane region" description="Helical" evidence="1">
    <location>
        <begin position="45"/>
        <end position="72"/>
    </location>
</feature>
<evidence type="ECO:0000313" key="3">
    <source>
        <dbReference type="EMBL" id="TCS64225.1"/>
    </source>
</evidence>
<keyword evidence="1" id="KW-0472">Membrane</keyword>
<organism evidence="3 4">
    <name type="scientific">Varunaivibrio sulfuroxidans</name>
    <dbReference type="NCBI Taxonomy" id="1773489"/>
    <lineage>
        <taxon>Bacteria</taxon>
        <taxon>Pseudomonadati</taxon>
        <taxon>Pseudomonadota</taxon>
        <taxon>Alphaproteobacteria</taxon>
        <taxon>Rhodospirillales</taxon>
        <taxon>Magnetovibrionaceae</taxon>
        <taxon>Varunaivibrio</taxon>
    </lineage>
</organism>
<protein>
    <recommendedName>
        <fullName evidence="2">DUF2062 domain-containing protein</fullName>
    </recommendedName>
</protein>
<dbReference type="RefSeq" id="WP_132938177.1">
    <property type="nucleotide sequence ID" value="NZ_SLZW01000002.1"/>
</dbReference>
<gene>
    <name evidence="3" type="ORF">EDD55_102267</name>
</gene>
<feature type="transmembrane region" description="Helical" evidence="1">
    <location>
        <begin position="121"/>
        <end position="143"/>
    </location>
</feature>
<evidence type="ECO:0000259" key="2">
    <source>
        <dbReference type="Pfam" id="PF09835"/>
    </source>
</evidence>
<dbReference type="Pfam" id="PF09835">
    <property type="entry name" value="DUF2062"/>
    <property type="match status" value="1"/>
</dbReference>
<dbReference type="AlphaFoldDB" id="A0A4R3JFG2"/>